<feature type="coiled-coil region" evidence="4">
    <location>
        <begin position="311"/>
        <end position="338"/>
    </location>
</feature>
<dbReference type="GO" id="GO:0006302">
    <property type="term" value="P:double-strand break repair"/>
    <property type="evidence" value="ECO:0007669"/>
    <property type="project" value="InterPro"/>
</dbReference>
<dbReference type="AlphaFoldDB" id="A0A1Q5Q178"/>
<dbReference type="GO" id="GO:0016887">
    <property type="term" value="F:ATP hydrolysis activity"/>
    <property type="evidence" value="ECO:0007669"/>
    <property type="project" value="InterPro"/>
</dbReference>
<dbReference type="OrthoDB" id="9795626at2"/>
<organism evidence="7 8">
    <name type="scientific">Bowdeniella nasicola</name>
    <dbReference type="NCBI Taxonomy" id="208480"/>
    <lineage>
        <taxon>Bacteria</taxon>
        <taxon>Bacillati</taxon>
        <taxon>Actinomycetota</taxon>
        <taxon>Actinomycetes</taxon>
        <taxon>Actinomycetales</taxon>
        <taxon>Actinomycetaceae</taxon>
        <taxon>Bowdeniella</taxon>
    </lineage>
</organism>
<dbReference type="PANTHER" id="PTHR32114:SF2">
    <property type="entry name" value="ABC TRANSPORTER ABCH.3"/>
    <property type="match status" value="1"/>
</dbReference>
<comment type="subunit">
    <text evidence="2">Heterodimer of SbcC and SbcD.</text>
</comment>
<comment type="similarity">
    <text evidence="1">Belongs to the SMC family. SbcC subfamily.</text>
</comment>
<feature type="region of interest" description="Disordered" evidence="5">
    <location>
        <begin position="460"/>
        <end position="489"/>
    </location>
</feature>
<dbReference type="InterPro" id="IPR038729">
    <property type="entry name" value="Rad50/SbcC_AAA"/>
</dbReference>
<comment type="caution">
    <text evidence="7">The sequence shown here is derived from an EMBL/GenBank/DDBJ whole genome shotgun (WGS) entry which is preliminary data.</text>
</comment>
<evidence type="ECO:0000313" key="7">
    <source>
        <dbReference type="EMBL" id="OKL53614.1"/>
    </source>
</evidence>
<proteinExistence type="inferred from homology"/>
<keyword evidence="8" id="KW-1185">Reference proteome</keyword>
<dbReference type="PANTHER" id="PTHR32114">
    <property type="entry name" value="ABC TRANSPORTER ABCH.3"/>
    <property type="match status" value="1"/>
</dbReference>
<feature type="domain" description="Rad50/SbcC-type AAA" evidence="6">
    <location>
        <begin position="6"/>
        <end position="220"/>
    </location>
</feature>
<evidence type="ECO:0000313" key="8">
    <source>
        <dbReference type="Proteomes" id="UP000185628"/>
    </source>
</evidence>
<feature type="coiled-coil region" evidence="4">
    <location>
        <begin position="579"/>
        <end position="642"/>
    </location>
</feature>
<evidence type="ECO:0000256" key="2">
    <source>
        <dbReference type="ARBA" id="ARBA00011322"/>
    </source>
</evidence>
<dbReference type="Gene3D" id="3.40.50.300">
    <property type="entry name" value="P-loop containing nucleotide triphosphate hydrolases"/>
    <property type="match status" value="2"/>
</dbReference>
<reference evidence="8" key="1">
    <citation type="submission" date="2016-12" db="EMBL/GenBank/DDBJ databases">
        <authorList>
            <person name="Meng X."/>
        </authorList>
    </citation>
    <scope>NUCLEOTIDE SEQUENCE [LARGE SCALE GENOMIC DNA]</scope>
    <source>
        <strain evidence="8">DSM 19116</strain>
    </source>
</reference>
<dbReference type="EMBL" id="MQVR01000050">
    <property type="protein sequence ID" value="OKL53614.1"/>
    <property type="molecule type" value="Genomic_DNA"/>
</dbReference>
<feature type="coiled-coil region" evidence="4">
    <location>
        <begin position="207"/>
        <end position="234"/>
    </location>
</feature>
<evidence type="ECO:0000256" key="1">
    <source>
        <dbReference type="ARBA" id="ARBA00006930"/>
    </source>
</evidence>
<accession>A0A1Q5Q178</accession>
<gene>
    <name evidence="7" type="ORF">BSZ39_08650</name>
</gene>
<sequence length="1036" mass="112136">MRLHRLEFDAIGPFPDRHVVDFDDLASSGLFLLSGPTGSGKSTIIDAIVFALYGTTSGQSSGDKATKERLHCTAAPEREPWVELTFSNGSGIYRIRRTPEHQAPKRRGAGTTTRNATCKLFRLATLEEARDPDAGEVLATQVSEAATEIPRIVGLSREQFTQTMVLPQGQFSRFLTAPPEDRTAILRGLFGTQLYERLQEALRERSLKAERSVASRAERAANALEQVIHQLAQVPPALGADEAKHTLPADLRERLENVSAVELLTDEDLHKAVTTEAGVVKDLSEELRTECERVAEAFARVSATRDRLADIARRQARVAQARADREELSAQAEKIAAVRERLARHDRCEALVRSGQELSASVASVNPALAQLLDSELQLPIDLDELLTGSAGAQALAELGELESRLEKDGAELDRDDGRLEKLQLQARRRDALDAQQSELATQQERETARLCELRTETARASEEQARMRETHASASALAAGVDEATERWHDTKDRLAAAREHESLTAKNAELTAALDELAQASQRATQHADALQKRRNSQLAGDLAADLVPDEPCPVCGSREHPAPAELGADHVSEHDLEAALKDASAAQQKAVLARAEHRQLGEGLGETRQRSGGLSVAEAEAAHREVEEALAAAKAARTQAAQAGTLLEELAAKLAGWAKESAALETSLRDAAAAQEKTSAERDSVAADLTEALGEHESVEALEASIARARAANRSAAREASIAEREVRTISRDVETLREQLEAREFATYAEAAGCVLPTETLASLQEGVRDYDTRLIEVDAVLRDQDNQAAAKAEPVELSTIEQDVANHRARHEAVTTLAAAAGTWASSIEQTLARAEQERASYDALASGAATEIRLGRLASGANDRSLTLATFVALDMFESVLVATNARLLAISSGRYELVRTDERERGRQRKLGLSLAVVDHSRGTRRSLHSLSGGETFYTALSLALGLADTVRETHGGIEMNTLFIDEGFGSLDSGTLEQVMDVLHALHDSGRAVGVVSHVDEMKQQIADRIEVRKREDATSTLTVYAAG</sequence>
<evidence type="ECO:0000256" key="4">
    <source>
        <dbReference type="SAM" id="Coils"/>
    </source>
</evidence>
<dbReference type="Pfam" id="PF13476">
    <property type="entry name" value="AAA_23"/>
    <property type="match status" value="1"/>
</dbReference>
<dbReference type="Proteomes" id="UP000185628">
    <property type="component" value="Unassembled WGS sequence"/>
</dbReference>
<dbReference type="RefSeq" id="WP_073716944.1">
    <property type="nucleotide sequence ID" value="NZ_MQVR01000050.1"/>
</dbReference>
<evidence type="ECO:0000259" key="6">
    <source>
        <dbReference type="Pfam" id="PF13476"/>
    </source>
</evidence>
<feature type="coiled-coil region" evidence="4">
    <location>
        <begin position="702"/>
        <end position="743"/>
    </location>
</feature>
<protein>
    <recommendedName>
        <fullName evidence="3">Nuclease SbcCD subunit C</fullName>
    </recommendedName>
</protein>
<dbReference type="InterPro" id="IPR027417">
    <property type="entry name" value="P-loop_NTPase"/>
</dbReference>
<name>A0A1Q5Q178_9ACTO</name>
<evidence type="ECO:0000256" key="5">
    <source>
        <dbReference type="SAM" id="MobiDB-lite"/>
    </source>
</evidence>
<evidence type="ECO:0000256" key="3">
    <source>
        <dbReference type="ARBA" id="ARBA00013368"/>
    </source>
</evidence>
<dbReference type="Pfam" id="PF13558">
    <property type="entry name" value="SbcC_Walker_B"/>
    <property type="match status" value="1"/>
</dbReference>
<feature type="compositionally biased region" description="Basic and acidic residues" evidence="5">
    <location>
        <begin position="460"/>
        <end position="472"/>
    </location>
</feature>
<keyword evidence="4" id="KW-0175">Coiled coil</keyword>
<feature type="coiled-coil region" evidence="4">
    <location>
        <begin position="502"/>
        <end position="536"/>
    </location>
</feature>
<dbReference type="SUPFAM" id="SSF52540">
    <property type="entry name" value="P-loop containing nucleoside triphosphate hydrolases"/>
    <property type="match status" value="1"/>
</dbReference>